<dbReference type="InterPro" id="IPR013210">
    <property type="entry name" value="LRR_N_plant-typ"/>
</dbReference>
<dbReference type="Pfam" id="PF08263">
    <property type="entry name" value="LRRNT_2"/>
    <property type="match status" value="1"/>
</dbReference>
<dbReference type="PANTHER" id="PTHR48063">
    <property type="entry name" value="LRR RECEPTOR-LIKE KINASE"/>
    <property type="match status" value="1"/>
</dbReference>
<dbReference type="Pfam" id="PF13855">
    <property type="entry name" value="LRR_8"/>
    <property type="match status" value="2"/>
</dbReference>
<dbReference type="FunFam" id="3.80.10.10:FF:000095">
    <property type="entry name" value="LRR receptor-like serine/threonine-protein kinase GSO1"/>
    <property type="match status" value="2"/>
</dbReference>
<dbReference type="InterPro" id="IPR001611">
    <property type="entry name" value="Leu-rich_rpt"/>
</dbReference>
<keyword evidence="7" id="KW-0677">Repeat</keyword>
<comment type="similarity">
    <text evidence="2">Belongs to the RLP family.</text>
</comment>
<organism evidence="16 17">
    <name type="scientific">Coffea arabica</name>
    <name type="common">Arabian coffee</name>
    <dbReference type="NCBI Taxonomy" id="13443"/>
    <lineage>
        <taxon>Eukaryota</taxon>
        <taxon>Viridiplantae</taxon>
        <taxon>Streptophyta</taxon>
        <taxon>Embryophyta</taxon>
        <taxon>Tracheophyta</taxon>
        <taxon>Spermatophyta</taxon>
        <taxon>Magnoliopsida</taxon>
        <taxon>eudicotyledons</taxon>
        <taxon>Gunneridae</taxon>
        <taxon>Pentapetalae</taxon>
        <taxon>asterids</taxon>
        <taxon>lamiids</taxon>
        <taxon>Gentianales</taxon>
        <taxon>Rubiaceae</taxon>
        <taxon>Ixoroideae</taxon>
        <taxon>Gardenieae complex</taxon>
        <taxon>Bertiereae - Coffeeae clade</taxon>
        <taxon>Coffeeae</taxon>
        <taxon>Coffea</taxon>
    </lineage>
</organism>
<dbReference type="FunFam" id="3.80.10.10:FF:000299">
    <property type="entry name" value="Piriformospora indica-insensitive protein 2"/>
    <property type="match status" value="1"/>
</dbReference>
<evidence type="ECO:0000256" key="3">
    <source>
        <dbReference type="ARBA" id="ARBA00022475"/>
    </source>
</evidence>
<evidence type="ECO:0000256" key="4">
    <source>
        <dbReference type="ARBA" id="ARBA00022614"/>
    </source>
</evidence>
<feature type="domain" description="Disease resistance R13L4/SHOC-2-like LRR" evidence="15">
    <location>
        <begin position="358"/>
        <end position="502"/>
    </location>
</feature>
<keyword evidence="5 12" id="KW-0812">Transmembrane</keyword>
<dbReference type="OrthoDB" id="1600340at2759"/>
<keyword evidence="9 12" id="KW-0472">Membrane</keyword>
<evidence type="ECO:0000256" key="8">
    <source>
        <dbReference type="ARBA" id="ARBA00022989"/>
    </source>
</evidence>
<evidence type="ECO:0000256" key="2">
    <source>
        <dbReference type="ARBA" id="ARBA00009592"/>
    </source>
</evidence>
<dbReference type="SUPFAM" id="SSF52047">
    <property type="entry name" value="RNI-like"/>
    <property type="match status" value="1"/>
</dbReference>
<keyword evidence="8 12" id="KW-1133">Transmembrane helix</keyword>
<dbReference type="AlphaFoldDB" id="A0A6P6V0K8"/>
<dbReference type="GO" id="GO:0051707">
    <property type="term" value="P:response to other organism"/>
    <property type="evidence" value="ECO:0007669"/>
    <property type="project" value="UniProtKB-ARBA"/>
</dbReference>
<comment type="subcellular location">
    <subcellularLocation>
        <location evidence="1">Cell membrane</location>
        <topology evidence="1">Single-pass type I membrane protein</topology>
    </subcellularLocation>
</comment>
<dbReference type="SMART" id="SM00369">
    <property type="entry name" value="LRR_TYP"/>
    <property type="match status" value="14"/>
</dbReference>
<keyword evidence="10" id="KW-0675">Receptor</keyword>
<protein>
    <submittedName>
        <fullName evidence="17">Receptor-like protein EIX2</fullName>
    </submittedName>
</protein>
<dbReference type="Proteomes" id="UP001652660">
    <property type="component" value="Chromosome 11c"/>
</dbReference>
<feature type="domain" description="Leucine-rich repeat-containing N-terminal plant-type" evidence="14">
    <location>
        <begin position="35"/>
        <end position="72"/>
    </location>
</feature>
<sequence length="1013" mass="112299">MIKFTAFTVLWFVFLTGKIDLDLYARAHSNVSCLESERKTLIEFKKGLIDKSNRLASWTGEDCCSWKGVGCSRNTGHVVKLDLRNNATFDSDRFLYGDAQNYASILRQSCLGGQISPSLVNLQHLHYLDLSSNYFAGIRIPAFIGSLKNLRYLSLSSAGFNGTIPPQLGNLSALEYLDLGENFGGFSASISLHSLSTKSLWWATSLSSLKHLDLSGADLGEARDWLQALNKLRFLSSLTLRLCRIYSFPYIAHPNFTSLTSLDLSGNGFNSTIPLWLFNLTLLVHLDLSNNRFFGPIVPNSLQHWSSLSYLDLSLNQFNTSLPDPLFTLNNLVHLDLSNNQIQGPLPFGIGNLTSLTLNNLVHLDLSNNQIQGPLPFGIGNLTSLSVLLMGGNKFEGKIPSAIGQLRELTELDLSDNGFNGTIPSSLWRLSELKSLCLSGNPLSGELRDIHFAQLAQLKELSLSSNRLALNVSSSWVPPFQLEWIYMSSMKIGPKFPLWLQTQKRVESLLMSDSSISDTIPDWFESVCHGIKTLDFSNNYITGKPPMCKGNSGDKYRKMFYLDSNKFEGPLQLLPTDIFGLNLQNNSLHGIIPQLDINMTLDVLRVLDLSDNHFIGSIPDSLCSLQMLVILDLSNNRLSGRIPSCIGKLKTLGVLNLANNSLYGHIPISLAHLNYLQSLHLNRNNFTGMLPSSLRYLKKLQYLDLGNNGLEGIIPSWIGDELSRLKILVLESNNFHGDISTSLCKLSSLQVLKLEDNNLTGHIPRCFNNFTAMTSTELDSTRIYVPIGVLNSVVDDDSEELSVFIKGVMLNYTSSNVRYVRFMGLSGNKLSGEIPVELMSLVGLQGLDLSRNHLSGRIPENIGDLKQLESLDLSKNDLSGPIPQSLSNLDSLCWLNLSFNELTGPIPSGRHLQTLDNPTFYIGNSGLCGDPLDKSCPDGKSNAGESDGDHEDGKESYFDWFYAGLGPGFAVGLVGFLSVLCFQKSWRYAYFGFLESLFNKVWVEIALLKRKFV</sequence>
<keyword evidence="3" id="KW-1003">Cell membrane</keyword>
<dbReference type="InterPro" id="IPR032675">
    <property type="entry name" value="LRR_dom_sf"/>
</dbReference>
<reference evidence="16" key="1">
    <citation type="journal article" date="2025" name="Foods">
        <title>Unveiling the Microbial Signatures of Arabica Coffee Cherries: Insights into Ripeness Specific Diversity, Functional Traits, and Implications for Quality and Safety.</title>
        <authorList>
            <consortium name="RefSeq"/>
            <person name="Tenea G.N."/>
            <person name="Cifuentes V."/>
            <person name="Reyes P."/>
            <person name="Cevallos-Vallejos M."/>
        </authorList>
    </citation>
    <scope>NUCLEOTIDE SEQUENCE [LARGE SCALE GENOMIC DNA]</scope>
</reference>
<proteinExistence type="inferred from homology"/>
<evidence type="ECO:0000256" key="10">
    <source>
        <dbReference type="ARBA" id="ARBA00023170"/>
    </source>
</evidence>
<dbReference type="GO" id="GO:0006952">
    <property type="term" value="P:defense response"/>
    <property type="evidence" value="ECO:0007669"/>
    <property type="project" value="UniProtKB-ARBA"/>
</dbReference>
<dbReference type="RefSeq" id="XP_027096225.1">
    <property type="nucleotide sequence ID" value="XM_027240424.1"/>
</dbReference>
<keyword evidence="16" id="KW-1185">Reference proteome</keyword>
<keyword evidence="6 13" id="KW-0732">Signal</keyword>
<evidence type="ECO:0000256" key="9">
    <source>
        <dbReference type="ARBA" id="ARBA00023136"/>
    </source>
</evidence>
<evidence type="ECO:0000256" key="5">
    <source>
        <dbReference type="ARBA" id="ARBA00022692"/>
    </source>
</evidence>
<keyword evidence="4" id="KW-0433">Leucine-rich repeat</keyword>
<dbReference type="GO" id="GO:0005886">
    <property type="term" value="C:plasma membrane"/>
    <property type="evidence" value="ECO:0007669"/>
    <property type="project" value="UniProtKB-SubCell"/>
</dbReference>
<dbReference type="PANTHER" id="PTHR48063:SF112">
    <property type="entry name" value="RECEPTOR LIKE PROTEIN 30-LIKE"/>
    <property type="match status" value="1"/>
</dbReference>
<dbReference type="Pfam" id="PF23598">
    <property type="entry name" value="LRR_14"/>
    <property type="match status" value="2"/>
</dbReference>
<dbReference type="FunFam" id="3.80.10.10:FF:001347">
    <property type="entry name" value="LRR receptor-like serine/threonine-protein kinase GSO2"/>
    <property type="match status" value="1"/>
</dbReference>
<feature type="signal peptide" evidence="13">
    <location>
        <begin position="1"/>
        <end position="21"/>
    </location>
</feature>
<feature type="chain" id="PRO_5027847981" evidence="13">
    <location>
        <begin position="22"/>
        <end position="1013"/>
    </location>
</feature>
<dbReference type="Gene3D" id="3.80.10.10">
    <property type="entry name" value="Ribonuclease Inhibitor"/>
    <property type="match status" value="4"/>
</dbReference>
<name>A0A6P6V0K8_COFAR</name>
<evidence type="ECO:0000256" key="6">
    <source>
        <dbReference type="ARBA" id="ARBA00022729"/>
    </source>
</evidence>
<dbReference type="InterPro" id="IPR055414">
    <property type="entry name" value="LRR_R13L4/SHOC2-like"/>
</dbReference>
<dbReference type="InterPro" id="IPR003591">
    <property type="entry name" value="Leu-rich_rpt_typical-subtyp"/>
</dbReference>
<dbReference type="GeneID" id="113716128"/>
<evidence type="ECO:0000259" key="15">
    <source>
        <dbReference type="Pfam" id="PF23598"/>
    </source>
</evidence>
<dbReference type="SUPFAM" id="SSF52058">
    <property type="entry name" value="L domain-like"/>
    <property type="match status" value="3"/>
</dbReference>
<dbReference type="InterPro" id="IPR046956">
    <property type="entry name" value="RLP23-like"/>
</dbReference>
<evidence type="ECO:0000256" key="1">
    <source>
        <dbReference type="ARBA" id="ARBA00004251"/>
    </source>
</evidence>
<keyword evidence="11" id="KW-0325">Glycoprotein</keyword>
<reference evidence="17" key="2">
    <citation type="submission" date="2025-08" db="UniProtKB">
        <authorList>
            <consortium name="RefSeq"/>
        </authorList>
    </citation>
    <scope>IDENTIFICATION</scope>
    <source>
        <tissue evidence="17">Leaves</tissue>
    </source>
</reference>
<evidence type="ECO:0000256" key="12">
    <source>
        <dbReference type="SAM" id="Phobius"/>
    </source>
</evidence>
<dbReference type="PRINTS" id="PR00019">
    <property type="entry name" value="LEURICHRPT"/>
</dbReference>
<evidence type="ECO:0000256" key="7">
    <source>
        <dbReference type="ARBA" id="ARBA00022737"/>
    </source>
</evidence>
<gene>
    <name evidence="17" type="primary">LOC113716128</name>
</gene>
<evidence type="ECO:0000256" key="13">
    <source>
        <dbReference type="SAM" id="SignalP"/>
    </source>
</evidence>
<accession>A0A6P6V0K8</accession>
<dbReference type="Pfam" id="PF00560">
    <property type="entry name" value="LRR_1"/>
    <property type="match status" value="3"/>
</dbReference>
<feature type="domain" description="Disease resistance R13L4/SHOC-2-like LRR" evidence="15">
    <location>
        <begin position="600"/>
        <end position="758"/>
    </location>
</feature>
<dbReference type="SMART" id="SM00365">
    <property type="entry name" value="LRR_SD22"/>
    <property type="match status" value="8"/>
</dbReference>
<evidence type="ECO:0000313" key="16">
    <source>
        <dbReference type="Proteomes" id="UP001652660"/>
    </source>
</evidence>
<evidence type="ECO:0000313" key="17">
    <source>
        <dbReference type="RefSeq" id="XP_027096225.1"/>
    </source>
</evidence>
<feature type="transmembrane region" description="Helical" evidence="12">
    <location>
        <begin position="960"/>
        <end position="982"/>
    </location>
</feature>
<evidence type="ECO:0000256" key="11">
    <source>
        <dbReference type="ARBA" id="ARBA00023180"/>
    </source>
</evidence>
<evidence type="ECO:0000259" key="14">
    <source>
        <dbReference type="Pfam" id="PF08263"/>
    </source>
</evidence>